<evidence type="ECO:0000256" key="6">
    <source>
        <dbReference type="SAM" id="Phobius"/>
    </source>
</evidence>
<dbReference type="GeneID" id="10837161"/>
<dbReference type="eggNOG" id="arCOG05797">
    <property type="taxonomic scope" value="Archaea"/>
</dbReference>
<evidence type="ECO:0000256" key="5">
    <source>
        <dbReference type="ARBA" id="ARBA00023136"/>
    </source>
</evidence>
<dbReference type="AlphaFoldDB" id="F8AI46"/>
<keyword evidence="2" id="KW-1003">Cell membrane</keyword>
<protein>
    <submittedName>
        <fullName evidence="7">Methylmalonyl-CoA decarboxylase, delta subunit</fullName>
    </submittedName>
</protein>
<accession>F8AI46</accession>
<evidence type="ECO:0000256" key="2">
    <source>
        <dbReference type="ARBA" id="ARBA00022475"/>
    </source>
</evidence>
<gene>
    <name evidence="7" type="ordered locus">PYCH_05850</name>
</gene>
<dbReference type="InterPro" id="IPR014497">
    <property type="entry name" value="MeMalonyl-CoA_deCOase_dsu"/>
</dbReference>
<dbReference type="STRING" id="529709.PYCH_05850"/>
<dbReference type="Pfam" id="PF04277">
    <property type="entry name" value="OAD_gamma"/>
    <property type="match status" value="1"/>
</dbReference>
<proteinExistence type="predicted"/>
<dbReference type="GO" id="GO:0005886">
    <property type="term" value="C:plasma membrane"/>
    <property type="evidence" value="ECO:0007669"/>
    <property type="project" value="UniProtKB-SubCell"/>
</dbReference>
<reference evidence="7 8" key="1">
    <citation type="journal article" date="2011" name="J. Bacteriol.">
        <title>Complete genome sequence of the obligate piezophilic hyperthermophilic archaeon Pyrococcus yayanosii CH1.</title>
        <authorList>
            <person name="Jun X."/>
            <person name="Lupeng L."/>
            <person name="Minjuan X."/>
            <person name="Oger P."/>
            <person name="Fengping W."/>
            <person name="Jebbar M."/>
            <person name="Xiang X."/>
        </authorList>
    </citation>
    <scope>NUCLEOTIDE SEQUENCE [LARGE SCALE GENOMIC DNA]</scope>
    <source>
        <strain evidence="8">CH1 / JCM 16557</strain>
    </source>
</reference>
<keyword evidence="3 6" id="KW-0812">Transmembrane</keyword>
<name>F8AI46_PYRYC</name>
<dbReference type="PIRSF" id="PIRSF018867">
    <property type="entry name" value="Na_decarb_PF0672"/>
    <property type="match status" value="1"/>
</dbReference>
<dbReference type="OrthoDB" id="86233at2157"/>
<dbReference type="Proteomes" id="UP000008386">
    <property type="component" value="Chromosome"/>
</dbReference>
<dbReference type="EMBL" id="CP002779">
    <property type="protein sequence ID" value="AEH24273.1"/>
    <property type="molecule type" value="Genomic_DNA"/>
</dbReference>
<dbReference type="NCBIfam" id="TIGR01195">
    <property type="entry name" value="oadG_fam"/>
    <property type="match status" value="1"/>
</dbReference>
<dbReference type="GO" id="GO:0036376">
    <property type="term" value="P:sodium ion export across plasma membrane"/>
    <property type="evidence" value="ECO:0007669"/>
    <property type="project" value="InterPro"/>
</dbReference>
<dbReference type="KEGG" id="pya:PYCH_05850"/>
<keyword evidence="4 6" id="KW-1133">Transmembrane helix</keyword>
<dbReference type="InterPro" id="IPR005899">
    <property type="entry name" value="Na_pump_deCOase"/>
</dbReference>
<evidence type="ECO:0000313" key="7">
    <source>
        <dbReference type="EMBL" id="AEH24273.1"/>
    </source>
</evidence>
<dbReference type="HOGENOM" id="CLU_1954744_0_0_2"/>
<evidence type="ECO:0000256" key="1">
    <source>
        <dbReference type="ARBA" id="ARBA00004236"/>
    </source>
</evidence>
<dbReference type="RefSeq" id="WP_013905330.1">
    <property type="nucleotide sequence ID" value="NC_015680.1"/>
</dbReference>
<evidence type="ECO:0000256" key="3">
    <source>
        <dbReference type="ARBA" id="ARBA00022692"/>
    </source>
</evidence>
<keyword evidence="5 6" id="KW-0472">Membrane</keyword>
<organism evidence="7 8">
    <name type="scientific">Pyrococcus yayanosii (strain CH1 / JCM 16557)</name>
    <dbReference type="NCBI Taxonomy" id="529709"/>
    <lineage>
        <taxon>Archaea</taxon>
        <taxon>Methanobacteriati</taxon>
        <taxon>Methanobacteriota</taxon>
        <taxon>Thermococci</taxon>
        <taxon>Thermococcales</taxon>
        <taxon>Thermococcaceae</taxon>
        <taxon>Pyrococcus</taxon>
    </lineage>
</organism>
<keyword evidence="8" id="KW-1185">Reference proteome</keyword>
<sequence>MVIGGLMEGLSITVLGVTVVFGVLGILAVTMYAIGWLERRLVEKEDGGEEPVQESPPKKGLDEKKIAVITAAIMAYLDQKRPKELPIKRKPSEAWWLSGVTSHVGEVENFNYKLGKW</sequence>
<dbReference type="GO" id="GO:0015081">
    <property type="term" value="F:sodium ion transmembrane transporter activity"/>
    <property type="evidence" value="ECO:0007669"/>
    <property type="project" value="InterPro"/>
</dbReference>
<feature type="transmembrane region" description="Helical" evidence="6">
    <location>
        <begin position="12"/>
        <end position="34"/>
    </location>
</feature>
<evidence type="ECO:0000256" key="4">
    <source>
        <dbReference type="ARBA" id="ARBA00022989"/>
    </source>
</evidence>
<comment type="subcellular location">
    <subcellularLocation>
        <location evidence="1">Cell membrane</location>
    </subcellularLocation>
</comment>
<evidence type="ECO:0000313" key="8">
    <source>
        <dbReference type="Proteomes" id="UP000008386"/>
    </source>
</evidence>